<dbReference type="EMBL" id="JAGHQM010002004">
    <property type="protein sequence ID" value="KAH0551468.1"/>
    <property type="molecule type" value="Genomic_DNA"/>
</dbReference>
<organism evidence="1 2">
    <name type="scientific">Trichoglossum hirsutum</name>
    <dbReference type="NCBI Taxonomy" id="265104"/>
    <lineage>
        <taxon>Eukaryota</taxon>
        <taxon>Fungi</taxon>
        <taxon>Dikarya</taxon>
        <taxon>Ascomycota</taxon>
        <taxon>Pezizomycotina</taxon>
        <taxon>Geoglossomycetes</taxon>
        <taxon>Geoglossales</taxon>
        <taxon>Geoglossaceae</taxon>
        <taxon>Trichoglossum</taxon>
    </lineage>
</organism>
<proteinExistence type="predicted"/>
<name>A0A9P8IJJ8_9PEZI</name>
<gene>
    <name evidence="1" type="ORF">GP486_007316</name>
</gene>
<dbReference type="AlphaFoldDB" id="A0A9P8IJJ8"/>
<dbReference type="Proteomes" id="UP000750711">
    <property type="component" value="Unassembled WGS sequence"/>
</dbReference>
<evidence type="ECO:0000313" key="2">
    <source>
        <dbReference type="Proteomes" id="UP000750711"/>
    </source>
</evidence>
<protein>
    <submittedName>
        <fullName evidence="1">Uncharacterized protein</fullName>
    </submittedName>
</protein>
<evidence type="ECO:0000313" key="1">
    <source>
        <dbReference type="EMBL" id="KAH0551468.1"/>
    </source>
</evidence>
<reference evidence="1" key="1">
    <citation type="submission" date="2021-03" db="EMBL/GenBank/DDBJ databases">
        <title>Comparative genomics and phylogenomic investigation of the class Geoglossomycetes provide insights into ecological specialization and systematics.</title>
        <authorList>
            <person name="Melie T."/>
            <person name="Pirro S."/>
            <person name="Miller A.N."/>
            <person name="Quandt A."/>
        </authorList>
    </citation>
    <scope>NUCLEOTIDE SEQUENCE</scope>
    <source>
        <strain evidence="1">CAQ_001_2017</strain>
    </source>
</reference>
<sequence length="198" mass="22110">MLVEALESIQVQSDICSGAATALIRDQHNVQFRMTQDIDLIVQPDKSHHIDVEPVSKKLLRDFSLQFEAVHCFGARVLLPASPAILVEVEMFDLDTWPDHQQYDLNNTRNARVQVPIGGRRTAVAAAREDHHATSAGRIQKEETDLKDVSSLVDFVEGRALVMESVEEIQALKALLEKRQELKESLDEAIECPAAFGN</sequence>
<keyword evidence="2" id="KW-1185">Reference proteome</keyword>
<accession>A0A9P8IJJ8</accession>
<comment type="caution">
    <text evidence="1">The sequence shown here is derived from an EMBL/GenBank/DDBJ whole genome shotgun (WGS) entry which is preliminary data.</text>
</comment>